<organism evidence="2 3">
    <name type="scientific">Mycoplana dimorpha</name>
    <dbReference type="NCBI Taxonomy" id="28320"/>
    <lineage>
        <taxon>Bacteria</taxon>
        <taxon>Pseudomonadati</taxon>
        <taxon>Pseudomonadota</taxon>
        <taxon>Alphaproteobacteria</taxon>
        <taxon>Hyphomicrobiales</taxon>
        <taxon>Rhizobiaceae</taxon>
        <taxon>Mycoplana</taxon>
    </lineage>
</organism>
<keyword evidence="1" id="KW-0472">Membrane</keyword>
<dbReference type="InterPro" id="IPR018723">
    <property type="entry name" value="DUF2254_membrane"/>
</dbReference>
<feature type="transmembrane region" description="Helical" evidence="1">
    <location>
        <begin position="104"/>
        <end position="128"/>
    </location>
</feature>
<comment type="caution">
    <text evidence="2">The sequence shown here is derived from an EMBL/GenBank/DDBJ whole genome shotgun (WGS) entry which is preliminary data.</text>
</comment>
<feature type="transmembrane region" description="Helical" evidence="1">
    <location>
        <begin position="57"/>
        <end position="83"/>
    </location>
</feature>
<feature type="transmembrane region" description="Helical" evidence="1">
    <location>
        <begin position="16"/>
        <end position="37"/>
    </location>
</feature>
<dbReference type="EMBL" id="PZZZ01000013">
    <property type="protein sequence ID" value="PTM87755.1"/>
    <property type="molecule type" value="Genomic_DNA"/>
</dbReference>
<accession>A0A2T5AM11</accession>
<dbReference type="Proteomes" id="UP000241247">
    <property type="component" value="Unassembled WGS sequence"/>
</dbReference>
<proteinExistence type="predicted"/>
<keyword evidence="3" id="KW-1185">Reference proteome</keyword>
<keyword evidence="1" id="KW-0812">Transmembrane</keyword>
<protein>
    <submittedName>
        <fullName evidence="2">Putative membrane protein DUF2254</fullName>
    </submittedName>
</protein>
<dbReference type="Pfam" id="PF10011">
    <property type="entry name" value="DUF2254"/>
    <property type="match status" value="1"/>
</dbReference>
<name>A0A2T5AM11_MYCDI</name>
<evidence type="ECO:0000313" key="3">
    <source>
        <dbReference type="Proteomes" id="UP000241247"/>
    </source>
</evidence>
<dbReference type="AlphaFoldDB" id="A0A2T5AM11"/>
<dbReference type="RefSeq" id="WP_210204773.1">
    <property type="nucleotide sequence ID" value="NZ_JBHEEX010000019.1"/>
</dbReference>
<keyword evidence="1" id="KW-1133">Transmembrane helix</keyword>
<evidence type="ECO:0000256" key="1">
    <source>
        <dbReference type="SAM" id="Phobius"/>
    </source>
</evidence>
<reference evidence="2 3" key="1">
    <citation type="submission" date="2018-04" db="EMBL/GenBank/DDBJ databases">
        <title>Genomic Encyclopedia of Type Strains, Phase IV (KMG-IV): sequencing the most valuable type-strain genomes for metagenomic binning, comparative biology and taxonomic classification.</title>
        <authorList>
            <person name="Goeker M."/>
        </authorList>
    </citation>
    <scope>NUCLEOTIDE SEQUENCE [LARGE SCALE GENOMIC DNA]</scope>
    <source>
        <strain evidence="2 3">DSM 7138</strain>
    </source>
</reference>
<gene>
    <name evidence="2" type="ORF">C7449_1134</name>
</gene>
<sequence length="154" mass="16509">MTSKLTWWLLQIARRIWFRAALFSVLAVATALLAIFVSPWIPADLPAKIGADAVDNILGIIASSMLTVTTFSLSTMVSAYSAASSNVTPRATRLVMEDSTTQNALATFVGSFLFSLAGIITLTTRAMVSRVVRSGRWTVPVFPINCDDGLPPAS</sequence>
<evidence type="ECO:0000313" key="2">
    <source>
        <dbReference type="EMBL" id="PTM87755.1"/>
    </source>
</evidence>